<evidence type="ECO:0000313" key="2">
    <source>
        <dbReference type="Proteomes" id="UP001055105"/>
    </source>
</evidence>
<dbReference type="Proteomes" id="UP001055105">
    <property type="component" value="Unassembled WGS sequence"/>
</dbReference>
<accession>A0AA37KPR6</accession>
<comment type="caution">
    <text evidence="1">The sequence shown here is derived from an EMBL/GenBank/DDBJ whole genome shotgun (WGS) entry which is preliminary data.</text>
</comment>
<gene>
    <name evidence="1" type="ORF">CE91St16_28430</name>
</gene>
<dbReference type="EMBL" id="BQOL01000002">
    <property type="protein sequence ID" value="GKI19935.1"/>
    <property type="molecule type" value="Genomic_DNA"/>
</dbReference>
<protein>
    <submittedName>
        <fullName evidence="1">Uncharacterized protein</fullName>
    </submittedName>
</protein>
<proteinExistence type="predicted"/>
<dbReference type="RefSeq" id="WP_244076894.1">
    <property type="nucleotide sequence ID" value="NZ_AP025581.1"/>
</dbReference>
<reference evidence="1" key="1">
    <citation type="submission" date="2022-01" db="EMBL/GenBank/DDBJ databases">
        <title>Novel bile acid biosynthetic pathways are enriched in the microbiome of centenarians.</title>
        <authorList>
            <person name="Sato Y."/>
            <person name="Atarashi K."/>
            <person name="Plichta R.D."/>
            <person name="Arai Y."/>
            <person name="Sasajima S."/>
            <person name="Kearney M.S."/>
            <person name="Suda W."/>
            <person name="Takeshita K."/>
            <person name="Sasaki T."/>
            <person name="Okamoto S."/>
            <person name="Skelly N.A."/>
            <person name="Okamura Y."/>
            <person name="Vlamakis H."/>
            <person name="Li Y."/>
            <person name="Tanoue T."/>
            <person name="Takei H."/>
            <person name="Nittono H."/>
            <person name="Narushima S."/>
            <person name="Irie J."/>
            <person name="Itoh H."/>
            <person name="Moriya K."/>
            <person name="Sugiura Y."/>
            <person name="Suematsu M."/>
            <person name="Moritoki N."/>
            <person name="Shibata S."/>
            <person name="Littman R.D."/>
            <person name="Fischbach A.M."/>
            <person name="Uwamino Y."/>
            <person name="Inoue T."/>
            <person name="Honda A."/>
            <person name="Hattori M."/>
            <person name="Murai T."/>
            <person name="Xavier J.R."/>
            <person name="Hirose N."/>
            <person name="Honda K."/>
        </authorList>
    </citation>
    <scope>NUCLEOTIDE SEQUENCE</scope>
    <source>
        <strain evidence="1">CE91-St16</strain>
    </source>
</reference>
<organism evidence="1 2">
    <name type="scientific">Alistipes finegoldii</name>
    <dbReference type="NCBI Taxonomy" id="214856"/>
    <lineage>
        <taxon>Bacteria</taxon>
        <taxon>Pseudomonadati</taxon>
        <taxon>Bacteroidota</taxon>
        <taxon>Bacteroidia</taxon>
        <taxon>Bacteroidales</taxon>
        <taxon>Rikenellaceae</taxon>
        <taxon>Alistipes</taxon>
    </lineage>
</organism>
<evidence type="ECO:0000313" key="1">
    <source>
        <dbReference type="EMBL" id="GKI19935.1"/>
    </source>
</evidence>
<sequence length="94" mass="10499">MDSFDGLVVIDPDGPDLGIQIRQAQVIVVRVFIGLNDPERSAENTADDKLRSASHSGFEHHVPKLGFLLMIQPEIVVVRLWVGDPLFVLHKLIF</sequence>
<dbReference type="AlphaFoldDB" id="A0AA37KPR6"/>
<name>A0AA37KPR6_9BACT</name>